<protein>
    <submittedName>
        <fullName evidence="2">Uncharacterized protein</fullName>
    </submittedName>
</protein>
<accession>A0A078B2Y8</accession>
<keyword evidence="1" id="KW-0175">Coiled coil</keyword>
<keyword evidence="3" id="KW-1185">Reference proteome</keyword>
<evidence type="ECO:0000256" key="1">
    <source>
        <dbReference type="SAM" id="Coils"/>
    </source>
</evidence>
<sequence length="186" mass="21730">MESRQDMDIKTLCALCKTMPCCPEHCCDVHYYLITDIFIQWDSCKCNDCDYCKNNSHQHTVESVDPSILIMYLNLKLSITNYLNVFFRSTGTEEVKKIKKSKKEKVQESDKDKELRIPSEQTRANDGALIINYEVPIEEEEDKVLYSGGIKGIRALRTQRDALNQQINDDLLESRNKFSKYEEKKR</sequence>
<dbReference type="Proteomes" id="UP000039865">
    <property type="component" value="Unassembled WGS sequence"/>
</dbReference>
<reference evidence="2 3" key="1">
    <citation type="submission" date="2014-06" db="EMBL/GenBank/DDBJ databases">
        <authorList>
            <person name="Swart Estienne"/>
        </authorList>
    </citation>
    <scope>NUCLEOTIDE SEQUENCE [LARGE SCALE GENOMIC DNA]</scope>
    <source>
        <strain evidence="2 3">130c</strain>
    </source>
</reference>
<gene>
    <name evidence="2" type="primary">Contig2528.g2724</name>
    <name evidence="2" type="ORF">STYLEM_17738</name>
</gene>
<dbReference type="InParanoid" id="A0A078B2Y8"/>
<proteinExistence type="predicted"/>
<dbReference type="AlphaFoldDB" id="A0A078B2Y8"/>
<organism evidence="2 3">
    <name type="scientific">Stylonychia lemnae</name>
    <name type="common">Ciliate</name>
    <dbReference type="NCBI Taxonomy" id="5949"/>
    <lineage>
        <taxon>Eukaryota</taxon>
        <taxon>Sar</taxon>
        <taxon>Alveolata</taxon>
        <taxon>Ciliophora</taxon>
        <taxon>Intramacronucleata</taxon>
        <taxon>Spirotrichea</taxon>
        <taxon>Stichotrichia</taxon>
        <taxon>Sporadotrichida</taxon>
        <taxon>Oxytrichidae</taxon>
        <taxon>Stylonychinae</taxon>
        <taxon>Stylonychia</taxon>
    </lineage>
</organism>
<dbReference type="EMBL" id="CCKQ01016747">
    <property type="protein sequence ID" value="CDW88616.1"/>
    <property type="molecule type" value="Genomic_DNA"/>
</dbReference>
<name>A0A078B2Y8_STYLE</name>
<evidence type="ECO:0000313" key="3">
    <source>
        <dbReference type="Proteomes" id="UP000039865"/>
    </source>
</evidence>
<feature type="coiled-coil region" evidence="1">
    <location>
        <begin position="153"/>
        <end position="184"/>
    </location>
</feature>
<evidence type="ECO:0000313" key="2">
    <source>
        <dbReference type="EMBL" id="CDW88616.1"/>
    </source>
</evidence>